<gene>
    <name evidence="1" type="ORF">BV25DRAFT_1817762</name>
</gene>
<protein>
    <submittedName>
        <fullName evidence="1">Uncharacterized protein</fullName>
    </submittedName>
</protein>
<evidence type="ECO:0000313" key="2">
    <source>
        <dbReference type="Proteomes" id="UP000814140"/>
    </source>
</evidence>
<keyword evidence="2" id="KW-1185">Reference proteome</keyword>
<comment type="caution">
    <text evidence="1">The sequence shown here is derived from an EMBL/GenBank/DDBJ whole genome shotgun (WGS) entry which is preliminary data.</text>
</comment>
<reference evidence="1" key="1">
    <citation type="submission" date="2021-03" db="EMBL/GenBank/DDBJ databases">
        <authorList>
            <consortium name="DOE Joint Genome Institute"/>
            <person name="Ahrendt S."/>
            <person name="Looney B.P."/>
            <person name="Miyauchi S."/>
            <person name="Morin E."/>
            <person name="Drula E."/>
            <person name="Courty P.E."/>
            <person name="Chicoki N."/>
            <person name="Fauchery L."/>
            <person name="Kohler A."/>
            <person name="Kuo A."/>
            <person name="Labutti K."/>
            <person name="Pangilinan J."/>
            <person name="Lipzen A."/>
            <person name="Riley R."/>
            <person name="Andreopoulos W."/>
            <person name="He G."/>
            <person name="Johnson J."/>
            <person name="Barry K.W."/>
            <person name="Grigoriev I.V."/>
            <person name="Nagy L."/>
            <person name="Hibbett D."/>
            <person name="Henrissat B."/>
            <person name="Matheny P.B."/>
            <person name="Labbe J."/>
            <person name="Martin F."/>
        </authorList>
    </citation>
    <scope>NUCLEOTIDE SEQUENCE</scope>
    <source>
        <strain evidence="1">HHB10654</strain>
    </source>
</reference>
<name>A0ACB8TK76_9AGAM</name>
<dbReference type="EMBL" id="MU277187">
    <property type="protein sequence ID" value="KAI0068846.1"/>
    <property type="molecule type" value="Genomic_DNA"/>
</dbReference>
<accession>A0ACB8TK76</accession>
<organism evidence="1 2">
    <name type="scientific">Artomyces pyxidatus</name>
    <dbReference type="NCBI Taxonomy" id="48021"/>
    <lineage>
        <taxon>Eukaryota</taxon>
        <taxon>Fungi</taxon>
        <taxon>Dikarya</taxon>
        <taxon>Basidiomycota</taxon>
        <taxon>Agaricomycotina</taxon>
        <taxon>Agaricomycetes</taxon>
        <taxon>Russulales</taxon>
        <taxon>Auriscalpiaceae</taxon>
        <taxon>Artomyces</taxon>
    </lineage>
</organism>
<evidence type="ECO:0000313" key="1">
    <source>
        <dbReference type="EMBL" id="KAI0068846.1"/>
    </source>
</evidence>
<proteinExistence type="predicted"/>
<reference evidence="1" key="2">
    <citation type="journal article" date="2022" name="New Phytol.">
        <title>Evolutionary transition to the ectomycorrhizal habit in the genomes of a hyperdiverse lineage of mushroom-forming fungi.</title>
        <authorList>
            <person name="Looney B."/>
            <person name="Miyauchi S."/>
            <person name="Morin E."/>
            <person name="Drula E."/>
            <person name="Courty P.E."/>
            <person name="Kohler A."/>
            <person name="Kuo A."/>
            <person name="LaButti K."/>
            <person name="Pangilinan J."/>
            <person name="Lipzen A."/>
            <person name="Riley R."/>
            <person name="Andreopoulos W."/>
            <person name="He G."/>
            <person name="Johnson J."/>
            <person name="Nolan M."/>
            <person name="Tritt A."/>
            <person name="Barry K.W."/>
            <person name="Grigoriev I.V."/>
            <person name="Nagy L.G."/>
            <person name="Hibbett D."/>
            <person name="Henrissat B."/>
            <person name="Matheny P.B."/>
            <person name="Labbe J."/>
            <person name="Martin F.M."/>
        </authorList>
    </citation>
    <scope>NUCLEOTIDE SEQUENCE</scope>
    <source>
        <strain evidence="1">HHB10654</strain>
    </source>
</reference>
<dbReference type="Proteomes" id="UP000814140">
    <property type="component" value="Unassembled WGS sequence"/>
</dbReference>
<sequence>MSELKKRTTSRKLKTKPTLTGQKSILDHFQSTIKTSDPPQDLGEVVKEAISDPVSSVEERTVPDVFDNSRPFVSHSAPVTRSHTLADQSNSPNLVEIEPVAPLPPKRLFPLFEKTDHSVPPSTKPVARGSLKRKPTKVDASLYLNDGSSLPASQPSTSSRPTVSDALAATHTISRFVDLTVDEGSAQTPIVIDASPIRLRARPIRSATIQGLSLPGVAQTIPLKTRKPRKEKGDAEVPYPSNAAQHVRGPQVHCLPSEIGFPRRNKGKAVARDTDSVPSNLDFLKTPPNPSYSADEACDPSSSSPVDGPSNMDPVSAIRIDHPAFTRFVNHPPSSSADESSQQAWNEKWRPRRADQVLGNDESAVYLRDWMHALRLHYDKPPTPSNNSSQSSQGSQKRKSRSQPKLSQRRGVGKRPEIVREVERPRKRRRGELDWMVEDDEPVEHLMDSDEEIDRFADKISNTILLTGPPGSGKTAAVYACAEELGWNVFEVYPGIGKRGGTSLESLVGDVGRNHTLPQPRHSSSTQSSPGKKRTNLFFGATAVVHPSPTVVSTDLPPIKAQEPLLDVEGNADIPNQSPTNDVLQTPTSHSQSIVLLEEVDVVFADDGGFWPAVIAFIKQCKRPVVMTCNDVSLVPTADLPLQETLVFNPLPGLLATSLSRELCLTEGRATVPQAQIVSSNVVDLRQHLNQCQFGITTYGGGIFERPLDSDPEIHAGADADMEQSTDVDSCRGTSAEAWRSFQTQARNADSVSYLDIHLLLSPPFNFELASVHPDDEIGHTAVHATSRLSLPVVAEHYTQDMQMAQAMLQCLRTGMPARRFGGADETDTRLYQSRLQEGLLGLVAEQTMALDSPALHLEYGPWLRQMVEVQEEERERQVASTQGRGRLTSNSQRRQLDASVGWLGVSGGQVSALRGTALCGW</sequence>